<evidence type="ECO:0000313" key="6">
    <source>
        <dbReference type="EMBL" id="KIS69861.1"/>
    </source>
</evidence>
<dbReference type="VEuPathDB" id="FungiDB:UMAG_02379"/>
<reference evidence="6 7" key="1">
    <citation type="journal article" date="2006" name="Nature">
        <title>Insights from the genome of the biotrophic fungal plant pathogen Ustilago maydis.</title>
        <authorList>
            <person name="Kamper J."/>
            <person name="Kahmann R."/>
            <person name="Bolker M."/>
            <person name="Ma L.J."/>
            <person name="Brefort T."/>
            <person name="Saville B.J."/>
            <person name="Banuett F."/>
            <person name="Kronstad J.W."/>
            <person name="Gold S.E."/>
            <person name="Muller O."/>
            <person name="Perlin M.H."/>
            <person name="Wosten H.A."/>
            <person name="de Vries R."/>
            <person name="Ruiz-Herrera J."/>
            <person name="Reynaga-Pena C.G."/>
            <person name="Snetselaar K."/>
            <person name="McCann M."/>
            <person name="Perez-Martin J."/>
            <person name="Feldbrugge M."/>
            <person name="Basse C.W."/>
            <person name="Steinberg G."/>
            <person name="Ibeas J.I."/>
            <person name="Holloman W."/>
            <person name="Guzman P."/>
            <person name="Farman M."/>
            <person name="Stajich J.E."/>
            <person name="Sentandreu R."/>
            <person name="Gonzalez-Prieto J.M."/>
            <person name="Kennell J.C."/>
            <person name="Molina L."/>
            <person name="Schirawski J."/>
            <person name="Mendoza-Mendoza A."/>
            <person name="Greilinger D."/>
            <person name="Munch K."/>
            <person name="Rossel N."/>
            <person name="Scherer M."/>
            <person name="Vranes M."/>
            <person name="Ladendorf O."/>
            <person name="Vincon V."/>
            <person name="Fuchs U."/>
            <person name="Sandrock B."/>
            <person name="Meng S."/>
            <person name="Ho E.C."/>
            <person name="Cahill M.J."/>
            <person name="Boyce K.J."/>
            <person name="Klose J."/>
            <person name="Klosterman S.J."/>
            <person name="Deelstra H.J."/>
            <person name="Ortiz-Castellanos L."/>
            <person name="Li W."/>
            <person name="Sanchez-Alonso P."/>
            <person name="Schreier P.H."/>
            <person name="Hauser-Hahn I."/>
            <person name="Vaupel M."/>
            <person name="Koopmann E."/>
            <person name="Friedrich G."/>
            <person name="Voss H."/>
            <person name="Schluter T."/>
            <person name="Margolis J."/>
            <person name="Platt D."/>
            <person name="Swimmer C."/>
            <person name="Gnirke A."/>
            <person name="Chen F."/>
            <person name="Vysotskaia V."/>
            <person name="Mannhaupt G."/>
            <person name="Guldener U."/>
            <person name="Munsterkotter M."/>
            <person name="Haase D."/>
            <person name="Oesterheld M."/>
            <person name="Mewes H.W."/>
            <person name="Mauceli E.W."/>
            <person name="DeCaprio D."/>
            <person name="Wade C.M."/>
            <person name="Butler J."/>
            <person name="Young S."/>
            <person name="Jaffe D.B."/>
            <person name="Calvo S."/>
            <person name="Nusbaum C."/>
            <person name="Galagan J."/>
            <person name="Birren B.W."/>
        </authorList>
    </citation>
    <scope>NUCLEOTIDE SEQUENCE [LARGE SCALE GENOMIC DNA]</scope>
    <source>
        <strain evidence="7">DSM 14603 / FGSC 9021 / UM521</strain>
    </source>
</reference>
<dbReference type="eggNOG" id="ENOG502T5R2">
    <property type="taxonomic scope" value="Eukaryota"/>
</dbReference>
<feature type="domain" description="EF-hand" evidence="5">
    <location>
        <begin position="694"/>
        <end position="729"/>
    </location>
</feature>
<organism evidence="6 7">
    <name type="scientific">Mycosarcoma maydis</name>
    <name type="common">Corn smut fungus</name>
    <name type="synonym">Ustilago maydis</name>
    <dbReference type="NCBI Taxonomy" id="5270"/>
    <lineage>
        <taxon>Eukaryota</taxon>
        <taxon>Fungi</taxon>
        <taxon>Dikarya</taxon>
        <taxon>Basidiomycota</taxon>
        <taxon>Ustilaginomycotina</taxon>
        <taxon>Ustilaginomycetes</taxon>
        <taxon>Ustilaginales</taxon>
        <taxon>Ustilaginaceae</taxon>
        <taxon>Mycosarcoma</taxon>
    </lineage>
</organism>
<keyword evidence="4" id="KW-1133">Transmembrane helix</keyword>
<sequence>MPFYSMGEVRIDLSTRDEHYLNVNESQPGSFVHAKYTDTSLPLMSSRTSFSSGTDFDRRDSVSSHQYAFDHDQHRWSQTSASSETLVGSFIENPFPSLKNRLLSSLAGSRYSKLVSEDLHPASRRPTRRKKLACLVFLLAALILGIGSLRLRNNRKSKWLASLCRPGDSFCLSLHDEDSLQDASIHLPTLPRPEHPLRAEEVLPFALHHYDIIAIAPSVSSPSAANRRQLDTIPSQRLLFDKQECLEAWLAHGIVCEALNGIYRERSDLTHLDLMYSWVNGSDWRHSAAKWMHGYRPTGRWQEYVEEDLFPSASSSQHQPQSSRRSMLAEADRDSESTLMRRSGAALQSRFRDHQELRYSIRTAVKYLHGLSTIHIIAPDFSAPYHLQLDARQSIAPSGKRGILSRLASSLRRRSSDAPFMLDVNRLKEAFLGLPSQLRRKQGLGTDRFTTDEGQIREGQVPQWLSLANNSIVLAGQAAATDADKSLTDSISESLSKLFSSTSSVSSSQVPVKVRLHHDWNTFKDNWLVTEPLTTEERKHRDDYRRAALPTFNSMAIEAMLGDEPGLRDTFIYSNDDFFLVDDASSGDISSPLFGPVLRLDYNLLVKGEQFPDATAGEWSSLWHTNWLLDQRFGPRKRPYIQHVHKSFSKSLLLETRMGWAHEHARVALQRFRKGGNNLVTHFLAYYNIVERHREALLWSFFMLKLDEDGDGVVSSQELSEALSQMGLTPSQATTTSHGPSERNLTVIVRLAKRTTLKEDSANAVLIQTGWPVPLNSRYAFVSQDGYPLGDVSSQVISRRSEALEKRRVSSPSSDITPGRGETTYFGWPDFVNDPSLHPNNEWYNRRFERTACELDLDRCLIRPFSQLRNSSVSWEDVFKQFAYADGACGDCLIHHLMGQSGERGLSAFLPAADRTFSGKTDPDARFSNEVPHLPLTSVWNSSMLQMDSTFEPERPCFSVSCVLANSGFGHGTSLRTFASKLIQRYAYTIAESPIRFKQLETQYNSRVIMLELEESMKQPTALERFKQQQHKDGIKADAWLESQRKIDNHRPVFVCINDDITDRWVQSVGDEFTNWLAKAWPNKQPWEL</sequence>
<dbReference type="PANTHER" id="PTHR24045:SF0">
    <property type="entry name" value="N-ACETYLGLUCOSAMINE-1-PHOSPHOTRANSFERASE SUBUNITS ALPHA_BETA"/>
    <property type="match status" value="1"/>
</dbReference>
<dbReference type="RefSeq" id="XP_011388679.1">
    <property type="nucleotide sequence ID" value="XM_011390377.1"/>
</dbReference>
<dbReference type="Proteomes" id="UP000000561">
    <property type="component" value="Chromosome 5"/>
</dbReference>
<dbReference type="OMA" id="CGDCLIH"/>
<evidence type="ECO:0000259" key="5">
    <source>
        <dbReference type="PROSITE" id="PS50222"/>
    </source>
</evidence>
<gene>
    <name evidence="6" type="ORF">UMAG_02379</name>
</gene>
<name>A0A0D1E1P0_MYCMD</name>
<keyword evidence="4" id="KW-0812">Transmembrane</keyword>
<evidence type="ECO:0000256" key="3">
    <source>
        <dbReference type="SAM" id="MobiDB-lite"/>
    </source>
</evidence>
<dbReference type="InParanoid" id="A0A0D1E1P0"/>
<dbReference type="InterPro" id="IPR047141">
    <property type="entry name" value="Stealth"/>
</dbReference>
<protein>
    <recommendedName>
        <fullName evidence="5">EF-hand domain-containing protein</fullName>
    </recommendedName>
</protein>
<dbReference type="GO" id="GO:0003976">
    <property type="term" value="F:UDP-N-acetylglucosamine-lysosomal-enzyme N-acetylglucosaminephosphotransferase activity"/>
    <property type="evidence" value="ECO:0000318"/>
    <property type="project" value="GO_Central"/>
</dbReference>
<dbReference type="AlphaFoldDB" id="A0A0D1E1P0"/>
<dbReference type="SUPFAM" id="SSF47473">
    <property type="entry name" value="EF-hand"/>
    <property type="match status" value="1"/>
</dbReference>
<keyword evidence="2" id="KW-0106">Calcium</keyword>
<evidence type="ECO:0000256" key="4">
    <source>
        <dbReference type="SAM" id="Phobius"/>
    </source>
</evidence>
<dbReference type="PROSITE" id="PS00018">
    <property type="entry name" value="EF_HAND_1"/>
    <property type="match status" value="1"/>
</dbReference>
<feature type="transmembrane region" description="Helical" evidence="4">
    <location>
        <begin position="132"/>
        <end position="151"/>
    </location>
</feature>
<feature type="region of interest" description="Disordered" evidence="3">
    <location>
        <begin position="312"/>
        <end position="347"/>
    </location>
</feature>
<evidence type="ECO:0000313" key="7">
    <source>
        <dbReference type="Proteomes" id="UP000000561"/>
    </source>
</evidence>
<dbReference type="GO" id="GO:0005794">
    <property type="term" value="C:Golgi apparatus"/>
    <property type="evidence" value="ECO:0000318"/>
    <property type="project" value="GO_Central"/>
</dbReference>
<dbReference type="PROSITE" id="PS50222">
    <property type="entry name" value="EF_HAND_2"/>
    <property type="match status" value="1"/>
</dbReference>
<evidence type="ECO:0000256" key="2">
    <source>
        <dbReference type="ARBA" id="ARBA00022837"/>
    </source>
</evidence>
<dbReference type="PANTHER" id="PTHR24045">
    <property type="match status" value="1"/>
</dbReference>
<dbReference type="GeneID" id="23563138"/>
<dbReference type="InterPro" id="IPR011992">
    <property type="entry name" value="EF-hand-dom_pair"/>
</dbReference>
<keyword evidence="4" id="KW-0472">Membrane</keyword>
<dbReference type="InterPro" id="IPR018247">
    <property type="entry name" value="EF_Hand_1_Ca_BS"/>
</dbReference>
<proteinExistence type="predicted"/>
<dbReference type="GO" id="GO:0005509">
    <property type="term" value="F:calcium ion binding"/>
    <property type="evidence" value="ECO:0007669"/>
    <property type="project" value="InterPro"/>
</dbReference>
<keyword evidence="1" id="KW-0808">Transferase</keyword>
<feature type="compositionally biased region" description="Low complexity" evidence="3">
    <location>
        <begin position="312"/>
        <end position="326"/>
    </location>
</feature>
<dbReference type="STRING" id="237631.A0A0D1E1P0"/>
<dbReference type="OrthoDB" id="263283at2759"/>
<dbReference type="InterPro" id="IPR002048">
    <property type="entry name" value="EF_hand_dom"/>
</dbReference>
<dbReference type="GO" id="GO:0016256">
    <property type="term" value="P:N-glycan processing to lysosome"/>
    <property type="evidence" value="ECO:0000318"/>
    <property type="project" value="GO_Central"/>
</dbReference>
<dbReference type="KEGG" id="uma:UMAG_02379"/>
<keyword evidence="7" id="KW-1185">Reference proteome</keyword>
<dbReference type="EMBL" id="CM003144">
    <property type="protein sequence ID" value="KIS69861.1"/>
    <property type="molecule type" value="Genomic_DNA"/>
</dbReference>
<evidence type="ECO:0000256" key="1">
    <source>
        <dbReference type="ARBA" id="ARBA00022679"/>
    </source>
</evidence>
<accession>A0A0D1E1P0</accession>